<organism evidence="1 2">
    <name type="scientific">Catellatospora methionotrophica</name>
    <dbReference type="NCBI Taxonomy" id="121620"/>
    <lineage>
        <taxon>Bacteria</taxon>
        <taxon>Bacillati</taxon>
        <taxon>Actinomycetota</taxon>
        <taxon>Actinomycetes</taxon>
        <taxon>Micromonosporales</taxon>
        <taxon>Micromonosporaceae</taxon>
        <taxon>Catellatospora</taxon>
    </lineage>
</organism>
<dbReference type="AlphaFoldDB" id="A0A8J3LI80"/>
<name>A0A8J3LI80_9ACTN</name>
<sequence>MNEYSQVGGYLLYGGLPCVRWSAGVKGEPGGANRATMLAMPVRALSFGAMAQAYERFRPGIPWSSST</sequence>
<dbReference type="EMBL" id="BONJ01000017">
    <property type="protein sequence ID" value="GIG14965.1"/>
    <property type="molecule type" value="Genomic_DNA"/>
</dbReference>
<comment type="caution">
    <text evidence="1">The sequence shown here is derived from an EMBL/GenBank/DDBJ whole genome shotgun (WGS) entry which is preliminary data.</text>
</comment>
<evidence type="ECO:0000313" key="2">
    <source>
        <dbReference type="Proteomes" id="UP000660339"/>
    </source>
</evidence>
<protein>
    <submittedName>
        <fullName evidence="1">Uncharacterized protein</fullName>
    </submittedName>
</protein>
<evidence type="ECO:0000313" key="1">
    <source>
        <dbReference type="EMBL" id="GIG14965.1"/>
    </source>
</evidence>
<accession>A0A8J3LI80</accession>
<gene>
    <name evidence="1" type="ORF">Cme02nite_32970</name>
</gene>
<dbReference type="Proteomes" id="UP000660339">
    <property type="component" value="Unassembled WGS sequence"/>
</dbReference>
<keyword evidence="2" id="KW-1185">Reference proteome</keyword>
<proteinExistence type="predicted"/>
<reference evidence="1" key="1">
    <citation type="submission" date="2021-01" db="EMBL/GenBank/DDBJ databases">
        <title>Whole genome shotgun sequence of Catellatospora methionotrophica NBRC 14553.</title>
        <authorList>
            <person name="Komaki H."/>
            <person name="Tamura T."/>
        </authorList>
    </citation>
    <scope>NUCLEOTIDE SEQUENCE</scope>
    <source>
        <strain evidence="1">NBRC 14553</strain>
    </source>
</reference>